<comment type="caution">
    <text evidence="3">The sequence shown here is derived from an EMBL/GenBank/DDBJ whole genome shotgun (WGS) entry which is preliminary data.</text>
</comment>
<proteinExistence type="predicted"/>
<feature type="domain" description="DUF8010" evidence="1">
    <location>
        <begin position="8"/>
        <end position="85"/>
    </location>
</feature>
<dbReference type="RefSeq" id="WP_203905557.1">
    <property type="nucleotide sequence ID" value="NZ_BOPF01000066.1"/>
</dbReference>
<protein>
    <submittedName>
        <fullName evidence="3">Uncharacterized protein</fullName>
    </submittedName>
</protein>
<keyword evidence="4" id="KW-1185">Reference proteome</keyword>
<name>A0A8J3YUJ1_9ACTN</name>
<evidence type="ECO:0000259" key="2">
    <source>
        <dbReference type="Pfam" id="PF26572"/>
    </source>
</evidence>
<dbReference type="AlphaFoldDB" id="A0A8J3YUJ1"/>
<dbReference type="Pfam" id="PF26035">
    <property type="entry name" value="DUF8010"/>
    <property type="match status" value="1"/>
</dbReference>
<dbReference type="Proteomes" id="UP000619260">
    <property type="component" value="Unassembled WGS sequence"/>
</dbReference>
<evidence type="ECO:0000313" key="3">
    <source>
        <dbReference type="EMBL" id="GIJ52159.1"/>
    </source>
</evidence>
<dbReference type="InterPro" id="IPR058498">
    <property type="entry name" value="DUF8185"/>
</dbReference>
<sequence>MAGLIGRDAGAFLAHLLRLDGTAVVRLRPAGGVVQLWARLPFGVLVTREVRAGVVRDVTVRAKDLFDVVRSGGDRLPAAVDAQWRWPLPPHAGAQVEELPAAEVRRVVDAAAKVVRDAIAEGVGGRAVGTRRIRDAMLDHVPFVIDHAGERFDVPQRQVQGLVRMGFLGDDPVAVRRAARWTGLAATHGSCWYLPVGETLYLQVAPYQPNG</sequence>
<evidence type="ECO:0000259" key="1">
    <source>
        <dbReference type="Pfam" id="PF26035"/>
    </source>
</evidence>
<dbReference type="Pfam" id="PF26572">
    <property type="entry name" value="DUF8185"/>
    <property type="match status" value="1"/>
</dbReference>
<organism evidence="3 4">
    <name type="scientific">Virgisporangium aliadipatigenens</name>
    <dbReference type="NCBI Taxonomy" id="741659"/>
    <lineage>
        <taxon>Bacteria</taxon>
        <taxon>Bacillati</taxon>
        <taxon>Actinomycetota</taxon>
        <taxon>Actinomycetes</taxon>
        <taxon>Micromonosporales</taxon>
        <taxon>Micromonosporaceae</taxon>
        <taxon>Virgisporangium</taxon>
    </lineage>
</organism>
<reference evidence="3" key="1">
    <citation type="submission" date="2021-01" db="EMBL/GenBank/DDBJ databases">
        <title>Whole genome shotgun sequence of Virgisporangium aliadipatigenens NBRC 105644.</title>
        <authorList>
            <person name="Komaki H."/>
            <person name="Tamura T."/>
        </authorList>
    </citation>
    <scope>NUCLEOTIDE SEQUENCE</scope>
    <source>
        <strain evidence="3">NBRC 105644</strain>
    </source>
</reference>
<dbReference type="InterPro" id="IPR058323">
    <property type="entry name" value="DUF8010"/>
</dbReference>
<gene>
    <name evidence="3" type="ORF">Val02_90450</name>
</gene>
<evidence type="ECO:0000313" key="4">
    <source>
        <dbReference type="Proteomes" id="UP000619260"/>
    </source>
</evidence>
<feature type="domain" description="DUF8185" evidence="2">
    <location>
        <begin position="89"/>
        <end position="193"/>
    </location>
</feature>
<accession>A0A8J3YUJ1</accession>
<dbReference type="EMBL" id="BOPF01000066">
    <property type="protein sequence ID" value="GIJ52159.1"/>
    <property type="molecule type" value="Genomic_DNA"/>
</dbReference>